<keyword evidence="7" id="KW-0520">NAD</keyword>
<comment type="subcellular location">
    <subcellularLocation>
        <location evidence="1">Membrane</location>
        <topology evidence="1">Multi-pass membrane protein</topology>
    </subcellularLocation>
</comment>
<evidence type="ECO:0000256" key="11">
    <source>
        <dbReference type="SAM" id="Phobius"/>
    </source>
</evidence>
<keyword evidence="8 11" id="KW-0472">Membrane</keyword>
<evidence type="ECO:0000256" key="6">
    <source>
        <dbReference type="ARBA" id="ARBA00022989"/>
    </source>
</evidence>
<dbReference type="InterPro" id="IPR039428">
    <property type="entry name" value="NUOK/Mnh_C1-like"/>
</dbReference>
<evidence type="ECO:0000256" key="7">
    <source>
        <dbReference type="ARBA" id="ARBA00023027"/>
    </source>
</evidence>
<dbReference type="Gene3D" id="1.10.287.3510">
    <property type="match status" value="1"/>
</dbReference>
<name>A0A8T9ZYL4_9HEMI</name>
<reference evidence="12" key="1">
    <citation type="journal article" date="2022" name="Cladistics">
        <title>Diversification of the phytophagous lineages of true bugs (Insecta: Hemiptera: Heteroptera) shortly after that of the flowering plants.</title>
        <authorList>
            <person name="Ye F."/>
            <person name="Kment P."/>
            <person name="Redei D."/>
            <person name="Luo J.Y."/>
            <person name="Wang Y.H."/>
            <person name="Kuechler S.M."/>
            <person name="Zhang W.W."/>
            <person name="Chen P.P."/>
            <person name="Wu H.Y."/>
            <person name="Wu Y.Z."/>
            <person name="Sun X.Y."/>
            <person name="Ding L."/>
            <person name="Wang Y.R."/>
            <person name="Xie Q."/>
        </authorList>
    </citation>
    <scope>NUCLEOTIDE SEQUENCE</scope>
</reference>
<dbReference type="GO" id="GO:0016020">
    <property type="term" value="C:membrane"/>
    <property type="evidence" value="ECO:0007669"/>
    <property type="project" value="UniProtKB-SubCell"/>
</dbReference>
<evidence type="ECO:0000256" key="10">
    <source>
        <dbReference type="ARBA" id="ARBA00049551"/>
    </source>
</evidence>
<protein>
    <recommendedName>
        <fullName evidence="3">NADH-ubiquinone oxidoreductase chain 4L</fullName>
    </recommendedName>
    <alternativeName>
        <fullName evidence="9">NADH dehydrogenase subunit 4L</fullName>
    </alternativeName>
</protein>
<evidence type="ECO:0000313" key="12">
    <source>
        <dbReference type="EMBL" id="UPL65864.1"/>
    </source>
</evidence>
<evidence type="ECO:0000256" key="4">
    <source>
        <dbReference type="ARBA" id="ARBA00022692"/>
    </source>
</evidence>
<accession>A0A8T9ZYL4</accession>
<evidence type="ECO:0000256" key="1">
    <source>
        <dbReference type="ARBA" id="ARBA00004141"/>
    </source>
</evidence>
<keyword evidence="5" id="KW-1278">Translocase</keyword>
<sequence>MTMNFVILIVLFMIMIGLSVFISLRKHLLTMMFSLEFITVNLFFMFFLKMSFLFSETYFLMLFLVFTVCEGVLGLGVLINLIRCHGNDKINSVSGVLW</sequence>
<evidence type="ECO:0000256" key="5">
    <source>
        <dbReference type="ARBA" id="ARBA00022967"/>
    </source>
</evidence>
<organism evidence="12">
    <name type="scientific">Onymocoris hackeri</name>
    <dbReference type="NCBI Taxonomy" id="2813039"/>
    <lineage>
        <taxon>Eukaryota</taxon>
        <taxon>Metazoa</taxon>
        <taxon>Ecdysozoa</taxon>
        <taxon>Arthropoda</taxon>
        <taxon>Hexapoda</taxon>
        <taxon>Insecta</taxon>
        <taxon>Pterygota</taxon>
        <taxon>Neoptera</taxon>
        <taxon>Paraneoptera</taxon>
        <taxon>Hemiptera</taxon>
        <taxon>Heteroptera</taxon>
        <taxon>Panheteroptera</taxon>
        <taxon>Cimicomorpha</taxon>
        <taxon>Thaumastocoridae</taxon>
        <taxon>Onymocoris</taxon>
    </lineage>
</organism>
<keyword evidence="6 11" id="KW-1133">Transmembrane helix</keyword>
<evidence type="ECO:0000256" key="3">
    <source>
        <dbReference type="ARBA" id="ARBA00016612"/>
    </source>
</evidence>
<dbReference type="GO" id="GO:0008137">
    <property type="term" value="F:NADH dehydrogenase (ubiquinone) activity"/>
    <property type="evidence" value="ECO:0007669"/>
    <property type="project" value="UniProtKB-EC"/>
</dbReference>
<geneLocation type="mitochondrion" evidence="12"/>
<evidence type="ECO:0000256" key="2">
    <source>
        <dbReference type="ARBA" id="ARBA00010519"/>
    </source>
</evidence>
<comment type="catalytic activity">
    <reaction evidence="10">
        <text>a ubiquinone + NADH + 5 H(+)(in) = a ubiquinol + NAD(+) + 4 H(+)(out)</text>
        <dbReference type="Rhea" id="RHEA:29091"/>
        <dbReference type="Rhea" id="RHEA-COMP:9565"/>
        <dbReference type="Rhea" id="RHEA-COMP:9566"/>
        <dbReference type="ChEBI" id="CHEBI:15378"/>
        <dbReference type="ChEBI" id="CHEBI:16389"/>
        <dbReference type="ChEBI" id="CHEBI:17976"/>
        <dbReference type="ChEBI" id="CHEBI:57540"/>
        <dbReference type="ChEBI" id="CHEBI:57945"/>
        <dbReference type="EC" id="7.1.1.2"/>
    </reaction>
</comment>
<feature type="transmembrane region" description="Helical" evidence="11">
    <location>
        <begin position="58"/>
        <end position="82"/>
    </location>
</feature>
<keyword evidence="4 11" id="KW-0812">Transmembrane</keyword>
<feature type="transmembrane region" description="Helical" evidence="11">
    <location>
        <begin position="31"/>
        <end position="52"/>
    </location>
</feature>
<proteinExistence type="inferred from homology"/>
<keyword evidence="12" id="KW-0496">Mitochondrion</keyword>
<evidence type="ECO:0000256" key="8">
    <source>
        <dbReference type="ARBA" id="ARBA00023136"/>
    </source>
</evidence>
<comment type="similarity">
    <text evidence="2">Belongs to the complex I subunit 4L family.</text>
</comment>
<dbReference type="Pfam" id="PF00420">
    <property type="entry name" value="Oxidored_q2"/>
    <property type="match status" value="1"/>
</dbReference>
<evidence type="ECO:0000256" key="9">
    <source>
        <dbReference type="ARBA" id="ARBA00031586"/>
    </source>
</evidence>
<feature type="transmembrane region" description="Helical" evidence="11">
    <location>
        <begin position="6"/>
        <end position="24"/>
    </location>
</feature>
<dbReference type="EMBL" id="MW619690">
    <property type="protein sequence ID" value="UPL65864.1"/>
    <property type="molecule type" value="Genomic_DNA"/>
</dbReference>
<dbReference type="AlphaFoldDB" id="A0A8T9ZYL4"/>